<sequence>MSKVLNSSKIRGGSFIIDDIDAARIVTPEDFTEEQRMIAQTTEDFVDAEIVPHDAEIEKLNYELTVSKLRKAGEVGLLGADVPEAYGGLGLDKISSTLIGEKMAKASSFALSLGAHVGIGTLPIVYFGTDEQKRKYLPQLAAGEKIAAYCLTEPTSGSDAQGARTTAIPTEDGQHYVLNGTKQFITNAGFADIFIVYAKVNGTDFSTFIVERGMPGVSIGPEEKKMGIKGSSTCPLILEDVKVPASNLLWEIGKGHLIAFNILNIGRFKLAAGAVGGTKETIAASAKYANERHQFGRPISSFPLIGKKLAEMNTKTFALESMVYRTAGLFDEGLAELEGENAANNANNANNASANAANNAGLQAAKAIAEYQLECSINKVFSSEVLDFVVDEGVQLHGGYGFIQEYRVERSYRDSRINRIFEGTNEINRLLIPGTLIKRAMKGELPLMQKAMALQAELMEPMPSQMFEGTLEQEAHMLAMAKKIFLMAGAQAVQKYQMKLEQEQEVLSNLADIMISVFAMESALLRTRKLIAGSGEDKAQNAIDMTVVFIHEEFSKIENWAREVLSAMETGDTLRTQLSILKKLTRHSPANMVGLKRSIAARVIAAEQYVV</sequence>
<dbReference type="Proteomes" id="UP000574133">
    <property type="component" value="Unassembled WGS sequence"/>
</dbReference>
<feature type="domain" description="Acyl-CoA dehydrogenase-like C-terminal" evidence="10">
    <location>
        <begin position="481"/>
        <end position="583"/>
    </location>
</feature>
<dbReference type="RefSeq" id="WP_185179440.1">
    <property type="nucleotide sequence ID" value="NZ_CBCSEP010000019.1"/>
</dbReference>
<dbReference type="InterPro" id="IPR036250">
    <property type="entry name" value="AcylCo_DH-like_C"/>
</dbReference>
<feature type="domain" description="Acyl-CoA oxidase/dehydrogenase middle" evidence="8">
    <location>
        <begin position="148"/>
        <end position="241"/>
    </location>
</feature>
<dbReference type="FunFam" id="2.40.110.10:FF:000001">
    <property type="entry name" value="Acyl-CoA dehydrogenase, mitochondrial"/>
    <property type="match status" value="1"/>
</dbReference>
<dbReference type="Pfam" id="PF21263">
    <property type="entry name" value="Acyl-CoA-dh_C"/>
    <property type="match status" value="1"/>
</dbReference>
<dbReference type="Pfam" id="PF02770">
    <property type="entry name" value="Acyl-CoA_dh_M"/>
    <property type="match status" value="1"/>
</dbReference>
<reference evidence="11 12" key="1">
    <citation type="submission" date="2020-08" db="EMBL/GenBank/DDBJ databases">
        <title>Cohnella phylogeny.</title>
        <authorList>
            <person name="Dunlap C."/>
        </authorList>
    </citation>
    <scope>NUCLEOTIDE SEQUENCE [LARGE SCALE GENOMIC DNA]</scope>
    <source>
        <strain evidence="11 12">DSM 103658</strain>
    </source>
</reference>
<evidence type="ECO:0000259" key="7">
    <source>
        <dbReference type="Pfam" id="PF00441"/>
    </source>
</evidence>
<comment type="cofactor">
    <cofactor evidence="1 6">
        <name>FAD</name>
        <dbReference type="ChEBI" id="CHEBI:57692"/>
    </cofactor>
</comment>
<dbReference type="PANTHER" id="PTHR43884:SF12">
    <property type="entry name" value="ISOVALERYL-COA DEHYDROGENASE, MITOCHONDRIAL-RELATED"/>
    <property type="match status" value="1"/>
</dbReference>
<dbReference type="AlphaFoldDB" id="A0A841TGU4"/>
<accession>A0A841TGU4</accession>
<evidence type="ECO:0000256" key="4">
    <source>
        <dbReference type="ARBA" id="ARBA00022827"/>
    </source>
</evidence>
<dbReference type="PROSITE" id="PS00072">
    <property type="entry name" value="ACYL_COA_DH_1"/>
    <property type="match status" value="1"/>
</dbReference>
<dbReference type="InterPro" id="IPR037069">
    <property type="entry name" value="AcylCoA_DH/ox_N_sf"/>
</dbReference>
<evidence type="ECO:0000259" key="9">
    <source>
        <dbReference type="Pfam" id="PF02771"/>
    </source>
</evidence>
<dbReference type="Pfam" id="PF00441">
    <property type="entry name" value="Acyl-CoA_dh_1"/>
    <property type="match status" value="2"/>
</dbReference>
<dbReference type="Gene3D" id="1.10.540.10">
    <property type="entry name" value="Acyl-CoA dehydrogenase/oxidase, N-terminal domain"/>
    <property type="match status" value="1"/>
</dbReference>
<dbReference type="InterPro" id="IPR006089">
    <property type="entry name" value="Acyl-CoA_DH_CS"/>
</dbReference>
<keyword evidence="5 6" id="KW-0560">Oxidoreductase</keyword>
<dbReference type="InterPro" id="IPR013786">
    <property type="entry name" value="AcylCoA_DH/ox_N"/>
</dbReference>
<protein>
    <submittedName>
        <fullName evidence="11">Acyl-CoA dehydrogenase family protein</fullName>
    </submittedName>
</protein>
<evidence type="ECO:0000259" key="10">
    <source>
        <dbReference type="Pfam" id="PF21263"/>
    </source>
</evidence>
<dbReference type="InterPro" id="IPR049426">
    <property type="entry name" value="Acyl-CoA-dh-like_C"/>
</dbReference>
<keyword evidence="3 6" id="KW-0285">Flavoprotein</keyword>
<keyword evidence="4 6" id="KW-0274">FAD</keyword>
<dbReference type="SUPFAM" id="SSF56645">
    <property type="entry name" value="Acyl-CoA dehydrogenase NM domain-like"/>
    <property type="match status" value="1"/>
</dbReference>
<comment type="caution">
    <text evidence="11">The sequence shown here is derived from an EMBL/GenBank/DDBJ whole genome shotgun (WGS) entry which is preliminary data.</text>
</comment>
<proteinExistence type="inferred from homology"/>
<dbReference type="SUPFAM" id="SSF47203">
    <property type="entry name" value="Acyl-CoA dehydrogenase C-terminal domain-like"/>
    <property type="match status" value="1"/>
</dbReference>
<dbReference type="InterPro" id="IPR009100">
    <property type="entry name" value="AcylCoA_DH/oxidase_NM_dom_sf"/>
</dbReference>
<dbReference type="InterPro" id="IPR006091">
    <property type="entry name" value="Acyl-CoA_Oxase/DH_mid-dom"/>
</dbReference>
<feature type="domain" description="Acyl-CoA dehydrogenase/oxidase C-terminal" evidence="7">
    <location>
        <begin position="253"/>
        <end position="341"/>
    </location>
</feature>
<dbReference type="Gene3D" id="1.20.140.10">
    <property type="entry name" value="Butyryl-CoA Dehydrogenase, subunit A, domain 3"/>
    <property type="match status" value="2"/>
</dbReference>
<dbReference type="EMBL" id="JACJVN010000051">
    <property type="protein sequence ID" value="MBB6678167.1"/>
    <property type="molecule type" value="Genomic_DNA"/>
</dbReference>
<feature type="domain" description="Acyl-CoA dehydrogenase/oxidase N-terminal" evidence="9">
    <location>
        <begin position="32"/>
        <end position="144"/>
    </location>
</feature>
<organism evidence="11 12">
    <name type="scientific">Cohnella lubricantis</name>
    <dbReference type="NCBI Taxonomy" id="2163172"/>
    <lineage>
        <taxon>Bacteria</taxon>
        <taxon>Bacillati</taxon>
        <taxon>Bacillota</taxon>
        <taxon>Bacilli</taxon>
        <taxon>Bacillales</taxon>
        <taxon>Paenibacillaceae</taxon>
        <taxon>Cohnella</taxon>
    </lineage>
</organism>
<gene>
    <name evidence="11" type="ORF">H4Q31_12740</name>
</gene>
<feature type="domain" description="Acyl-CoA dehydrogenase/oxidase C-terminal" evidence="7">
    <location>
        <begin position="354"/>
        <end position="432"/>
    </location>
</feature>
<evidence type="ECO:0000256" key="1">
    <source>
        <dbReference type="ARBA" id="ARBA00001974"/>
    </source>
</evidence>
<dbReference type="PANTHER" id="PTHR43884">
    <property type="entry name" value="ACYL-COA DEHYDROGENASE"/>
    <property type="match status" value="1"/>
</dbReference>
<name>A0A841TGU4_9BACL</name>
<evidence type="ECO:0000256" key="3">
    <source>
        <dbReference type="ARBA" id="ARBA00022630"/>
    </source>
</evidence>
<evidence type="ECO:0000256" key="5">
    <source>
        <dbReference type="ARBA" id="ARBA00023002"/>
    </source>
</evidence>
<keyword evidence="12" id="KW-1185">Reference proteome</keyword>
<dbReference type="InterPro" id="IPR009075">
    <property type="entry name" value="AcylCo_DH/oxidase_C"/>
</dbReference>
<evidence type="ECO:0000313" key="11">
    <source>
        <dbReference type="EMBL" id="MBB6678167.1"/>
    </source>
</evidence>
<dbReference type="PROSITE" id="PS00073">
    <property type="entry name" value="ACYL_COA_DH_2"/>
    <property type="match status" value="1"/>
</dbReference>
<evidence type="ECO:0000313" key="12">
    <source>
        <dbReference type="Proteomes" id="UP000574133"/>
    </source>
</evidence>
<dbReference type="FunFam" id="1.10.540.10:FF:000001">
    <property type="entry name" value="Very long-chain-specific acyl-CoA dehydrogenase, mitochondrial"/>
    <property type="match status" value="1"/>
</dbReference>
<dbReference type="Pfam" id="PF02771">
    <property type="entry name" value="Acyl-CoA_dh_N"/>
    <property type="match status" value="1"/>
</dbReference>
<dbReference type="GO" id="GO:0050660">
    <property type="term" value="F:flavin adenine dinucleotide binding"/>
    <property type="evidence" value="ECO:0007669"/>
    <property type="project" value="InterPro"/>
</dbReference>
<evidence type="ECO:0000256" key="6">
    <source>
        <dbReference type="RuleBase" id="RU362125"/>
    </source>
</evidence>
<comment type="similarity">
    <text evidence="2 6">Belongs to the acyl-CoA dehydrogenase family.</text>
</comment>
<evidence type="ECO:0000256" key="2">
    <source>
        <dbReference type="ARBA" id="ARBA00009347"/>
    </source>
</evidence>
<evidence type="ECO:0000259" key="8">
    <source>
        <dbReference type="Pfam" id="PF02770"/>
    </source>
</evidence>
<dbReference type="InterPro" id="IPR046373">
    <property type="entry name" value="Acyl-CoA_Oxase/DH_mid-dom_sf"/>
</dbReference>
<dbReference type="Gene3D" id="2.40.110.10">
    <property type="entry name" value="Butyryl-CoA Dehydrogenase, subunit A, domain 2"/>
    <property type="match status" value="1"/>
</dbReference>
<dbReference type="GO" id="GO:0003995">
    <property type="term" value="F:acyl-CoA dehydrogenase activity"/>
    <property type="evidence" value="ECO:0007669"/>
    <property type="project" value="InterPro"/>
</dbReference>